<keyword evidence="3" id="KW-1185">Reference proteome</keyword>
<feature type="domain" description="Nudix hydrolase" evidence="1">
    <location>
        <begin position="45"/>
        <end position="181"/>
    </location>
</feature>
<evidence type="ECO:0000313" key="3">
    <source>
        <dbReference type="Proteomes" id="UP000236319"/>
    </source>
</evidence>
<dbReference type="GO" id="GO:0004452">
    <property type="term" value="F:isopentenyl-diphosphate delta-isomerase activity"/>
    <property type="evidence" value="ECO:0007669"/>
    <property type="project" value="TreeGrafter"/>
</dbReference>
<dbReference type="EMBL" id="BDSA01000006">
    <property type="protein sequence ID" value="GBE62766.1"/>
    <property type="molecule type" value="Genomic_DNA"/>
</dbReference>
<dbReference type="Gene3D" id="3.90.79.10">
    <property type="entry name" value="Nucleoside Triphosphate Pyrophosphohydrolase"/>
    <property type="match status" value="1"/>
</dbReference>
<dbReference type="Proteomes" id="UP000236319">
    <property type="component" value="Unassembled WGS sequence"/>
</dbReference>
<dbReference type="Pfam" id="PF00293">
    <property type="entry name" value="NUDIX"/>
    <property type="match status" value="1"/>
</dbReference>
<gene>
    <name evidence="2" type="ORF">BOVATA_042590</name>
</gene>
<name>A0A2H6KIF4_9APIC</name>
<protein>
    <submittedName>
        <fullName evidence="2">NUDIX family protein</fullName>
    </submittedName>
</protein>
<dbReference type="OrthoDB" id="510307at2759"/>
<dbReference type="VEuPathDB" id="PiroplasmaDB:BOVATA_042590"/>
<comment type="caution">
    <text evidence="2">The sequence shown here is derived from an EMBL/GenBank/DDBJ whole genome shotgun (WGS) entry which is preliminary data.</text>
</comment>
<dbReference type="RefSeq" id="XP_028869009.1">
    <property type="nucleotide sequence ID" value="XM_029013176.1"/>
</dbReference>
<reference evidence="2 3" key="1">
    <citation type="journal article" date="2017" name="BMC Genomics">
        <title>Whole-genome assembly of Babesia ovata and comparative genomics between closely related pathogens.</title>
        <authorList>
            <person name="Yamagishi J."/>
            <person name="Asada M."/>
            <person name="Hakimi H."/>
            <person name="Tanaka T.Q."/>
            <person name="Sugimoto C."/>
            <person name="Kawazu S."/>
        </authorList>
    </citation>
    <scope>NUCLEOTIDE SEQUENCE [LARGE SCALE GENOMIC DNA]</scope>
    <source>
        <strain evidence="2 3">Miyake</strain>
    </source>
</reference>
<dbReference type="GeneID" id="39876536"/>
<evidence type="ECO:0000259" key="1">
    <source>
        <dbReference type="PROSITE" id="PS51462"/>
    </source>
</evidence>
<dbReference type="InterPro" id="IPR000086">
    <property type="entry name" value="NUDIX_hydrolase_dom"/>
</dbReference>
<proteinExistence type="predicted"/>
<organism evidence="2 3">
    <name type="scientific">Babesia ovata</name>
    <dbReference type="NCBI Taxonomy" id="189622"/>
    <lineage>
        <taxon>Eukaryota</taxon>
        <taxon>Sar</taxon>
        <taxon>Alveolata</taxon>
        <taxon>Apicomplexa</taxon>
        <taxon>Aconoidasida</taxon>
        <taxon>Piroplasmida</taxon>
        <taxon>Babesiidae</taxon>
        <taxon>Babesia</taxon>
    </lineage>
</organism>
<evidence type="ECO:0000313" key="2">
    <source>
        <dbReference type="EMBL" id="GBE62766.1"/>
    </source>
</evidence>
<dbReference type="GO" id="GO:0009240">
    <property type="term" value="P:isopentenyl diphosphate biosynthetic process"/>
    <property type="evidence" value="ECO:0007669"/>
    <property type="project" value="TreeGrafter"/>
</dbReference>
<dbReference type="GO" id="GO:0005737">
    <property type="term" value="C:cytoplasm"/>
    <property type="evidence" value="ECO:0007669"/>
    <property type="project" value="TreeGrafter"/>
</dbReference>
<dbReference type="PROSITE" id="PS51462">
    <property type="entry name" value="NUDIX"/>
    <property type="match status" value="1"/>
</dbReference>
<dbReference type="PANTHER" id="PTHR10885">
    <property type="entry name" value="ISOPENTENYL-DIPHOSPHATE DELTA-ISOMERASE"/>
    <property type="match status" value="1"/>
</dbReference>
<dbReference type="InterPro" id="IPR015797">
    <property type="entry name" value="NUDIX_hydrolase-like_dom_sf"/>
</dbReference>
<sequence length="201" mass="22761">MAHDDVIDMSRLSSMAEATEVVLMVDKDDNEVGTCTRKEMRQFNKWHRTTCTVLLSTSGPEVEVIYHKRSSQKVYCPSYNDLAFGGVVTVGESYMDNALRETSEECGLSIAEENLYELGNYARDEECIRCHYKLFVALYNGPLDKLTPQPGEVDEIRRTPLSTIDNLMSAEKFTSSCSWIVPRIKEFVEEGGIPKLKEVNI</sequence>
<dbReference type="PANTHER" id="PTHR10885:SF0">
    <property type="entry name" value="ISOPENTENYL-DIPHOSPHATE DELTA-ISOMERASE"/>
    <property type="match status" value="1"/>
</dbReference>
<dbReference type="SUPFAM" id="SSF55811">
    <property type="entry name" value="Nudix"/>
    <property type="match status" value="1"/>
</dbReference>
<accession>A0A2H6KIF4</accession>
<dbReference type="AlphaFoldDB" id="A0A2H6KIF4"/>